<evidence type="ECO:0000256" key="1">
    <source>
        <dbReference type="ARBA" id="ARBA00001946"/>
    </source>
</evidence>
<evidence type="ECO:0000256" key="28">
    <source>
        <dbReference type="SAM" id="MobiDB-lite"/>
    </source>
</evidence>
<evidence type="ECO:0000256" key="11">
    <source>
        <dbReference type="ARBA" id="ARBA00022642"/>
    </source>
</evidence>
<dbReference type="STRING" id="7757.ENSPMAP00000006755"/>
<keyword evidence="21" id="KW-0968">Cytoplasmic vesicle</keyword>
<evidence type="ECO:0000256" key="27">
    <source>
        <dbReference type="ARBA" id="ARBA00048969"/>
    </source>
</evidence>
<dbReference type="CDD" id="cd09286">
    <property type="entry name" value="NMNAT_Eukarya"/>
    <property type="match status" value="1"/>
</dbReference>
<dbReference type="EC" id="2.7.7.18" evidence="8"/>
<dbReference type="GO" id="GO:0009435">
    <property type="term" value="P:NAD+ biosynthetic process"/>
    <property type="evidence" value="ECO:0007669"/>
    <property type="project" value="UniProtKB-UniPathway"/>
</dbReference>
<dbReference type="PANTHER" id="PTHR12039">
    <property type="entry name" value="NICOTINAMIDE MONONUCLEOTIDE ADENYLYLTRANSFERASE"/>
    <property type="match status" value="1"/>
</dbReference>
<evidence type="ECO:0000256" key="16">
    <source>
        <dbReference type="ARBA" id="ARBA00023027"/>
    </source>
</evidence>
<protein>
    <recommendedName>
        <fullName evidence="23">Nicotinamide/nicotinic acid mononucleotide adenylyltransferase 2</fullName>
        <ecNumber evidence="9">2.7.7.1</ecNumber>
        <ecNumber evidence="8">2.7.7.18</ecNumber>
    </recommendedName>
    <alternativeName>
        <fullName evidence="24">Nicotinamide mononucleotide adenylyltransferase 2</fullName>
    </alternativeName>
    <alternativeName>
        <fullName evidence="25">Nicotinate-nucleotide adenylyltransferase 2</fullName>
    </alternativeName>
</protein>
<dbReference type="Pfam" id="PF01467">
    <property type="entry name" value="CTP_transf_like"/>
    <property type="match status" value="1"/>
</dbReference>
<evidence type="ECO:0000256" key="18">
    <source>
        <dbReference type="ARBA" id="ARBA00023136"/>
    </source>
</evidence>
<dbReference type="GeneTree" id="ENSGT00950000183179"/>
<dbReference type="EC" id="2.7.7.1" evidence="9"/>
<comment type="pathway">
    <text evidence="5">Cofactor biosynthesis; NAD(+) biosynthesis; deamido-NAD(+) from nicotinate D-ribonucleotide: step 1/1.</text>
</comment>
<evidence type="ECO:0000256" key="19">
    <source>
        <dbReference type="ARBA" id="ARBA00023273"/>
    </source>
</evidence>
<dbReference type="AlphaFoldDB" id="S4RNG9"/>
<evidence type="ECO:0000256" key="17">
    <source>
        <dbReference type="ARBA" id="ARBA00023034"/>
    </source>
</evidence>
<keyword evidence="11" id="KW-0662">Pyridine nucleotide biosynthesis</keyword>
<dbReference type="HOGENOM" id="CLU_033366_1_0_1"/>
<dbReference type="KEGG" id="pmrn:116944912"/>
<keyword evidence="31" id="KW-1185">Reference proteome</keyword>
<evidence type="ECO:0000256" key="25">
    <source>
        <dbReference type="ARBA" id="ARBA00043172"/>
    </source>
</evidence>
<name>S4RNG9_PETMA</name>
<evidence type="ECO:0000256" key="3">
    <source>
        <dbReference type="ARBA" id="ARBA00004594"/>
    </source>
</evidence>
<evidence type="ECO:0000256" key="20">
    <source>
        <dbReference type="ARBA" id="ARBA00023288"/>
    </source>
</evidence>
<evidence type="ECO:0000256" key="12">
    <source>
        <dbReference type="ARBA" id="ARBA00022679"/>
    </source>
</evidence>
<proteinExistence type="inferred from homology"/>
<dbReference type="SUPFAM" id="SSF52374">
    <property type="entry name" value="Nucleotidylyl transferase"/>
    <property type="match status" value="1"/>
</dbReference>
<evidence type="ECO:0000256" key="6">
    <source>
        <dbReference type="ARBA" id="ARBA00007064"/>
    </source>
</evidence>
<dbReference type="GO" id="GO:0005524">
    <property type="term" value="F:ATP binding"/>
    <property type="evidence" value="ECO:0007669"/>
    <property type="project" value="UniProtKB-KW"/>
</dbReference>
<keyword evidence="15" id="KW-0067">ATP-binding</keyword>
<keyword evidence="10" id="KW-0963">Cytoplasm</keyword>
<evidence type="ECO:0000313" key="31">
    <source>
        <dbReference type="Proteomes" id="UP001318040"/>
    </source>
</evidence>
<dbReference type="InterPro" id="IPR014729">
    <property type="entry name" value="Rossmann-like_a/b/a_fold"/>
</dbReference>
<evidence type="ECO:0000259" key="29">
    <source>
        <dbReference type="Pfam" id="PF01467"/>
    </source>
</evidence>
<evidence type="ECO:0000256" key="24">
    <source>
        <dbReference type="ARBA" id="ARBA00041585"/>
    </source>
</evidence>
<dbReference type="RefSeq" id="XP_032814706.1">
    <property type="nucleotide sequence ID" value="XM_032958815.1"/>
</dbReference>
<keyword evidence="14" id="KW-0547">Nucleotide-binding</keyword>
<comment type="subcellular location">
    <subcellularLocation>
        <location evidence="2">Cell projection</location>
        <location evidence="2">Axon</location>
    </subcellularLocation>
    <subcellularLocation>
        <location evidence="3">Cytoplasmic vesicle membrane</location>
        <topology evidence="3">Lipid-anchor</topology>
    </subcellularLocation>
    <subcellularLocation>
        <location evidence="22">Golgi apparatus membrane</location>
        <topology evidence="22">Lipid-anchor</topology>
    </subcellularLocation>
</comment>
<dbReference type="GeneID" id="116944912"/>
<comment type="cofactor">
    <cofactor evidence="1">
        <name>Mg(2+)</name>
        <dbReference type="ChEBI" id="CHEBI:18420"/>
    </cofactor>
</comment>
<evidence type="ECO:0000256" key="22">
    <source>
        <dbReference type="ARBA" id="ARBA00037794"/>
    </source>
</evidence>
<dbReference type="GO" id="GO:0030659">
    <property type="term" value="C:cytoplasmic vesicle membrane"/>
    <property type="evidence" value="ECO:0007669"/>
    <property type="project" value="UniProtKB-SubCell"/>
</dbReference>
<dbReference type="InterPro" id="IPR051182">
    <property type="entry name" value="Euk_NMN_adenylyltrnsfrase"/>
</dbReference>
<evidence type="ECO:0000256" key="8">
    <source>
        <dbReference type="ARBA" id="ARBA00012389"/>
    </source>
</evidence>
<evidence type="ECO:0000256" key="7">
    <source>
        <dbReference type="ARBA" id="ARBA00011245"/>
    </source>
</evidence>
<accession>S4RNG9</accession>
<evidence type="ECO:0000256" key="13">
    <source>
        <dbReference type="ARBA" id="ARBA00022695"/>
    </source>
</evidence>
<evidence type="ECO:0000256" key="10">
    <source>
        <dbReference type="ARBA" id="ARBA00022490"/>
    </source>
</evidence>
<dbReference type="UniPathway" id="UPA00253">
    <property type="reaction ID" value="UER00332"/>
</dbReference>
<keyword evidence="12" id="KW-0808">Transferase</keyword>
<dbReference type="InterPro" id="IPR045094">
    <property type="entry name" value="NMNAT_euk"/>
</dbReference>
<evidence type="ECO:0000256" key="9">
    <source>
        <dbReference type="ARBA" id="ARBA00012390"/>
    </source>
</evidence>
<comment type="similarity">
    <text evidence="6">Belongs to the eukaryotic NMN adenylyltransferase family.</text>
</comment>
<feature type="compositionally biased region" description="Polar residues" evidence="28">
    <location>
        <begin position="133"/>
        <end position="144"/>
    </location>
</feature>
<dbReference type="PANTHER" id="PTHR12039:SF18">
    <property type="entry name" value="NICOTINAMIDE_NICOTINIC ACID MONONUCLEOTIDE ADENYLYLTRANSFERASE 2"/>
    <property type="match status" value="1"/>
</dbReference>
<sequence length="307" mass="34584">MSEQTKTHVILLACGSFNPVTKGHLQMFEDARDYLHKSGRFIVIGGIISPVHDGYRKQGLISSRHRLSMCQLAVQNSDWIRVDPWECYQEKWQTTCDVLEHHRELMKRVTGCILSNVNSPSSPVIKQPHNETRPATQDANSVPLQKSTPGKLISKFGESIGKVCCLRPKADLFPYIDENANLGNSVRYEEIELRIMLLCGSDLLESFSIPGLWNDDDLKVILAEFGVVCVPRDCADSERIIRRSRHLLKFKKNINVVNDAVDGPTAHISSTKSRLALQKGDGRVSEYLSQPVIDYILQHQLYINTSG</sequence>
<evidence type="ECO:0000256" key="21">
    <source>
        <dbReference type="ARBA" id="ARBA00023329"/>
    </source>
</evidence>
<dbReference type="Ensembl" id="ENSPMAT00000006785.1">
    <property type="protein sequence ID" value="ENSPMAP00000006755.1"/>
    <property type="gene ID" value="ENSPMAG00000006094.1"/>
</dbReference>
<evidence type="ECO:0000256" key="4">
    <source>
        <dbReference type="ARBA" id="ARBA00004658"/>
    </source>
</evidence>
<keyword evidence="17" id="KW-0333">Golgi apparatus</keyword>
<dbReference type="GO" id="GO:0000309">
    <property type="term" value="F:nicotinamide-nucleotide adenylyltransferase activity"/>
    <property type="evidence" value="ECO:0007669"/>
    <property type="project" value="UniProtKB-EC"/>
</dbReference>
<reference evidence="30" key="2">
    <citation type="submission" date="2025-05" db="UniProtKB">
        <authorList>
            <consortium name="Ensembl"/>
        </authorList>
    </citation>
    <scope>IDENTIFICATION</scope>
</reference>
<reference evidence="32" key="1">
    <citation type="submission" date="2025-04" db="UniProtKB">
        <authorList>
            <consortium name="RefSeq"/>
        </authorList>
    </citation>
    <scope>IDENTIFICATION</scope>
    <source>
        <tissue evidence="32">Sperm</tissue>
    </source>
</reference>
<comment type="catalytic activity">
    <reaction evidence="27">
        <text>beta-nicotinamide D-ribonucleotide + ATP + H(+) = diphosphate + NAD(+)</text>
        <dbReference type="Rhea" id="RHEA:21360"/>
        <dbReference type="ChEBI" id="CHEBI:14649"/>
        <dbReference type="ChEBI" id="CHEBI:15378"/>
        <dbReference type="ChEBI" id="CHEBI:30616"/>
        <dbReference type="ChEBI" id="CHEBI:33019"/>
        <dbReference type="ChEBI" id="CHEBI:57540"/>
        <dbReference type="EC" id="2.7.7.1"/>
    </reaction>
    <physiologicalReaction direction="left-to-right" evidence="27">
        <dbReference type="Rhea" id="RHEA:21361"/>
    </physiologicalReaction>
    <physiologicalReaction direction="right-to-left" evidence="27">
        <dbReference type="Rhea" id="RHEA:21362"/>
    </physiologicalReaction>
</comment>
<evidence type="ECO:0000256" key="5">
    <source>
        <dbReference type="ARBA" id="ARBA00005019"/>
    </source>
</evidence>
<dbReference type="OrthoDB" id="422187at2759"/>
<dbReference type="GO" id="GO:0000139">
    <property type="term" value="C:Golgi membrane"/>
    <property type="evidence" value="ECO:0007669"/>
    <property type="project" value="UniProtKB-SubCell"/>
</dbReference>
<evidence type="ECO:0000313" key="30">
    <source>
        <dbReference type="Ensembl" id="ENSPMAP00000006755.1"/>
    </source>
</evidence>
<evidence type="ECO:0000313" key="32">
    <source>
        <dbReference type="RefSeq" id="XP_032814706.1"/>
    </source>
</evidence>
<evidence type="ECO:0000256" key="2">
    <source>
        <dbReference type="ARBA" id="ARBA00004489"/>
    </source>
</evidence>
<evidence type="ECO:0000256" key="15">
    <source>
        <dbReference type="ARBA" id="ARBA00022840"/>
    </source>
</evidence>
<keyword evidence="16" id="KW-0520">NAD</keyword>
<dbReference type="Proteomes" id="UP001318040">
    <property type="component" value="Chromosome 22"/>
</dbReference>
<feature type="domain" description="Cytidyltransferase-like" evidence="29">
    <location>
        <begin position="12"/>
        <end position="99"/>
    </location>
</feature>
<keyword evidence="13 32" id="KW-0548">Nucleotidyltransferase</keyword>
<keyword evidence="18" id="KW-0472">Membrane</keyword>
<gene>
    <name evidence="30 32" type="primary">NMNAT2</name>
</gene>
<feature type="region of interest" description="Disordered" evidence="28">
    <location>
        <begin position="123"/>
        <end position="144"/>
    </location>
</feature>
<dbReference type="OMA" id="QPWKENI"/>
<comment type="subunit">
    <text evidence="7">Monomer.</text>
</comment>
<dbReference type="InterPro" id="IPR004821">
    <property type="entry name" value="Cyt_trans-like"/>
</dbReference>
<keyword evidence="20" id="KW-0449">Lipoprotein</keyword>
<organism evidence="30">
    <name type="scientific">Petromyzon marinus</name>
    <name type="common">Sea lamprey</name>
    <dbReference type="NCBI Taxonomy" id="7757"/>
    <lineage>
        <taxon>Eukaryota</taxon>
        <taxon>Metazoa</taxon>
        <taxon>Chordata</taxon>
        <taxon>Craniata</taxon>
        <taxon>Vertebrata</taxon>
        <taxon>Cyclostomata</taxon>
        <taxon>Hyperoartia</taxon>
        <taxon>Petromyzontiformes</taxon>
        <taxon>Petromyzontidae</taxon>
        <taxon>Petromyzon</taxon>
    </lineage>
</organism>
<comment type="pathway">
    <text evidence="4">Cofactor biosynthesis; NAD(+) biosynthesis; NAD(+) from nicotinamide D-ribonucleotide: step 1/1.</text>
</comment>
<keyword evidence="19" id="KW-0966">Cell projection</keyword>
<dbReference type="GO" id="GO:0004515">
    <property type="term" value="F:nicotinate-nucleotide adenylyltransferase activity"/>
    <property type="evidence" value="ECO:0007669"/>
    <property type="project" value="UniProtKB-EC"/>
</dbReference>
<comment type="catalytic activity">
    <reaction evidence="26">
        <text>nicotinate beta-D-ribonucleotide + ATP + H(+) = deamido-NAD(+) + diphosphate</text>
        <dbReference type="Rhea" id="RHEA:22860"/>
        <dbReference type="ChEBI" id="CHEBI:15378"/>
        <dbReference type="ChEBI" id="CHEBI:30616"/>
        <dbReference type="ChEBI" id="CHEBI:33019"/>
        <dbReference type="ChEBI" id="CHEBI:57502"/>
        <dbReference type="ChEBI" id="CHEBI:58437"/>
        <dbReference type="EC" id="2.7.7.18"/>
    </reaction>
    <physiologicalReaction direction="left-to-right" evidence="26">
        <dbReference type="Rhea" id="RHEA:22861"/>
    </physiologicalReaction>
    <physiologicalReaction direction="right-to-left" evidence="26">
        <dbReference type="Rhea" id="RHEA:22862"/>
    </physiologicalReaction>
</comment>
<dbReference type="Gene3D" id="3.40.50.620">
    <property type="entry name" value="HUPs"/>
    <property type="match status" value="1"/>
</dbReference>
<evidence type="ECO:0000256" key="26">
    <source>
        <dbReference type="ARBA" id="ARBA00048514"/>
    </source>
</evidence>
<evidence type="ECO:0000256" key="14">
    <source>
        <dbReference type="ARBA" id="ARBA00022741"/>
    </source>
</evidence>
<dbReference type="GO" id="GO:0030424">
    <property type="term" value="C:axon"/>
    <property type="evidence" value="ECO:0007669"/>
    <property type="project" value="UniProtKB-SubCell"/>
</dbReference>
<evidence type="ECO:0000256" key="23">
    <source>
        <dbReference type="ARBA" id="ARBA00040700"/>
    </source>
</evidence>
<dbReference type="CTD" id="23057"/>